<reference evidence="1" key="1">
    <citation type="submission" date="2013-03" db="EMBL/GenBank/DDBJ databases">
        <authorList>
            <person name="Harkins D.M."/>
            <person name="Durkin A.S."/>
            <person name="Brinkac L.M."/>
            <person name="Haft D.H."/>
            <person name="Selengut J.D."/>
            <person name="Sanka R."/>
            <person name="DePew J."/>
            <person name="Purushe J."/>
            <person name="Hartskeerl R.A."/>
            <person name="Ahmed A."/>
            <person name="van der Linden H."/>
            <person name="Goris M.G.A."/>
            <person name="Vinetz J.M."/>
            <person name="Sutton G.G."/>
            <person name="Nierman W.C."/>
            <person name="Fouts D.E."/>
        </authorList>
    </citation>
    <scope>NUCLEOTIDE SEQUENCE [LARGE SCALE GENOMIC DNA]</scope>
    <source>
        <strain evidence="1">ICFT</strain>
    </source>
</reference>
<accession>N1WLS9</accession>
<dbReference type="EMBL" id="AOHC02000041">
    <property type="protein sequence ID" value="EMY76753.1"/>
    <property type="molecule type" value="Genomic_DNA"/>
</dbReference>
<sequence length="65" mass="7851">MRLAIARIVQECPSHYQKNLVYNSREIALLISGFKERSWKPRELALFLFEFEENIKNQIEKIREI</sequence>
<proteinExistence type="predicted"/>
<comment type="caution">
    <text evidence="1">The sequence shown here is derived from an EMBL/GenBank/DDBJ whole genome shotgun (WGS) entry which is preliminary data.</text>
</comment>
<keyword evidence="2" id="KW-1185">Reference proteome</keyword>
<organism evidence="1 2">
    <name type="scientific">Leptospira weilii serovar Ranarum str. ICFT</name>
    <dbReference type="NCBI Taxonomy" id="1218598"/>
    <lineage>
        <taxon>Bacteria</taxon>
        <taxon>Pseudomonadati</taxon>
        <taxon>Spirochaetota</taxon>
        <taxon>Spirochaetia</taxon>
        <taxon>Leptospirales</taxon>
        <taxon>Leptospiraceae</taxon>
        <taxon>Leptospira</taxon>
    </lineage>
</organism>
<evidence type="ECO:0000313" key="1">
    <source>
        <dbReference type="EMBL" id="EMY76753.1"/>
    </source>
</evidence>
<dbReference type="Proteomes" id="UP000012313">
    <property type="component" value="Unassembled WGS sequence"/>
</dbReference>
<dbReference type="AlphaFoldDB" id="N1WLS9"/>
<evidence type="ECO:0000313" key="2">
    <source>
        <dbReference type="Proteomes" id="UP000012313"/>
    </source>
</evidence>
<protein>
    <submittedName>
        <fullName evidence="1">Uncharacterized protein</fullName>
    </submittedName>
</protein>
<name>N1WLS9_9LEPT</name>
<gene>
    <name evidence="1" type="ORF">LEP1GSC060_3318</name>
</gene>